<dbReference type="Gene3D" id="3.20.20.70">
    <property type="entry name" value="Aldolase class I"/>
    <property type="match status" value="1"/>
</dbReference>
<evidence type="ECO:0000256" key="1">
    <source>
        <dbReference type="ARBA" id="ARBA00022691"/>
    </source>
</evidence>
<reference evidence="6 7" key="1">
    <citation type="submission" date="2018-05" db="EMBL/GenBank/DDBJ databases">
        <title>Genomic Encyclopedia of Type Strains, Phase IV (KMG-IV): sequencing the most valuable type-strain genomes for metagenomic binning, comparative biology and taxonomic classification.</title>
        <authorList>
            <person name="Goeker M."/>
        </authorList>
    </citation>
    <scope>NUCLEOTIDE SEQUENCE [LARGE SCALE GENOMIC DNA]</scope>
    <source>
        <strain evidence="6 7">DSM 28816</strain>
    </source>
</reference>
<organism evidence="6 7">
    <name type="scientific">Lachnotalea glycerini</name>
    <dbReference type="NCBI Taxonomy" id="1763509"/>
    <lineage>
        <taxon>Bacteria</taxon>
        <taxon>Bacillati</taxon>
        <taxon>Bacillota</taxon>
        <taxon>Clostridia</taxon>
        <taxon>Lachnospirales</taxon>
        <taxon>Lachnospiraceae</taxon>
        <taxon>Lachnotalea</taxon>
    </lineage>
</organism>
<dbReference type="GO" id="GO:0046872">
    <property type="term" value="F:metal ion binding"/>
    <property type="evidence" value="ECO:0007669"/>
    <property type="project" value="UniProtKB-KW"/>
</dbReference>
<evidence type="ECO:0000313" key="6">
    <source>
        <dbReference type="EMBL" id="PXV93384.1"/>
    </source>
</evidence>
<protein>
    <submittedName>
        <fullName evidence="6">Radical SAM protein with 4Fe4S-binding SPASM domain</fullName>
    </submittedName>
</protein>
<dbReference type="SUPFAM" id="SSF102114">
    <property type="entry name" value="Radical SAM enzymes"/>
    <property type="match status" value="1"/>
</dbReference>
<name>A0A318EYZ3_9FIRM</name>
<comment type="caution">
    <text evidence="6">The sequence shown here is derived from an EMBL/GenBank/DDBJ whole genome shotgun (WGS) entry which is preliminary data.</text>
</comment>
<dbReference type="InterPro" id="IPR050377">
    <property type="entry name" value="Radical_SAM_PqqE_MftC-like"/>
</dbReference>
<dbReference type="PROSITE" id="PS51918">
    <property type="entry name" value="RADICAL_SAM"/>
    <property type="match status" value="1"/>
</dbReference>
<dbReference type="InterPro" id="IPR013785">
    <property type="entry name" value="Aldolase_TIM"/>
</dbReference>
<sequence length="420" mass="48668">MYKLTRHLFILDNDMTKVMGNRYFGSFIKISDECYQILKELLKNNSLEKDFEKIFEDKKDQKYFLNLYKVLLEKRILVDFEDKEYIHNVDLQWELTNHCNLKCNHCISDAVGVQSHQTDYDKIMTIAKKVIDLEPQSLTLTGGEPMILPFFFELSQYIKDSYDGDMTLMTNGTLITEKNAKLIAQFYENVSISIDGVDEKSCSEIRGKGVFGKVINAVSYLKGAGVEKISLSMVLTNNNKQHKNKFYELCNELEVEAQLRSFASVGRGEEHADWYISSDNKEDDNTTVQNEKLLEIKNSQPKVSIGVCGAQYGSITIDPTGDMFLCAPFEYLGQSIGNIINIQNIKEYIKMEKFKKTDAYKEFEKLLLENKEHCKNCNVRFFCWHCPFINEQAIKNDKFYLRHCEMTKKDLKFAVWGELA</sequence>
<evidence type="ECO:0000313" key="7">
    <source>
        <dbReference type="Proteomes" id="UP000247523"/>
    </source>
</evidence>
<evidence type="ECO:0000259" key="5">
    <source>
        <dbReference type="PROSITE" id="PS51918"/>
    </source>
</evidence>
<keyword evidence="2" id="KW-0479">Metal-binding</keyword>
<dbReference type="SFLD" id="SFLDS00029">
    <property type="entry name" value="Radical_SAM"/>
    <property type="match status" value="1"/>
</dbReference>
<dbReference type="Pfam" id="PF04055">
    <property type="entry name" value="Radical_SAM"/>
    <property type="match status" value="1"/>
</dbReference>
<feature type="domain" description="Radical SAM core" evidence="5">
    <location>
        <begin position="85"/>
        <end position="306"/>
    </location>
</feature>
<dbReference type="Proteomes" id="UP000247523">
    <property type="component" value="Unassembled WGS sequence"/>
</dbReference>
<dbReference type="SFLD" id="SFLDG01067">
    <property type="entry name" value="SPASM/twitch_domain_containing"/>
    <property type="match status" value="1"/>
</dbReference>
<gene>
    <name evidence="6" type="ORF">C8E03_102152</name>
</gene>
<dbReference type="EMBL" id="QICS01000002">
    <property type="protein sequence ID" value="PXV93384.1"/>
    <property type="molecule type" value="Genomic_DNA"/>
</dbReference>
<keyword evidence="4" id="KW-0411">Iron-sulfur</keyword>
<dbReference type="PANTHER" id="PTHR11228:SF7">
    <property type="entry name" value="PQQA PEPTIDE CYCLASE"/>
    <property type="match status" value="1"/>
</dbReference>
<dbReference type="AlphaFoldDB" id="A0A318EYZ3"/>
<dbReference type="PANTHER" id="PTHR11228">
    <property type="entry name" value="RADICAL SAM DOMAIN PROTEIN"/>
    <property type="match status" value="1"/>
</dbReference>
<evidence type="ECO:0000256" key="3">
    <source>
        <dbReference type="ARBA" id="ARBA00023004"/>
    </source>
</evidence>
<dbReference type="RefSeq" id="WP_110290482.1">
    <property type="nucleotide sequence ID" value="NZ_QICS01000002.1"/>
</dbReference>
<proteinExistence type="predicted"/>
<dbReference type="InterPro" id="IPR058240">
    <property type="entry name" value="rSAM_sf"/>
</dbReference>
<dbReference type="SFLD" id="SFLDG01386">
    <property type="entry name" value="main_SPASM_domain-containing"/>
    <property type="match status" value="1"/>
</dbReference>
<evidence type="ECO:0000256" key="4">
    <source>
        <dbReference type="ARBA" id="ARBA00023014"/>
    </source>
</evidence>
<keyword evidence="1" id="KW-0949">S-adenosyl-L-methionine</keyword>
<dbReference type="Pfam" id="PF13186">
    <property type="entry name" value="SPASM"/>
    <property type="match status" value="1"/>
</dbReference>
<dbReference type="InterPro" id="IPR007197">
    <property type="entry name" value="rSAM"/>
</dbReference>
<dbReference type="InterPro" id="IPR023885">
    <property type="entry name" value="4Fe4S-binding_SPASM_dom"/>
</dbReference>
<accession>A0A318EYZ3</accession>
<keyword evidence="3" id="KW-0408">Iron</keyword>
<dbReference type="NCBIfam" id="TIGR04085">
    <property type="entry name" value="rSAM_more_4Fe4S"/>
    <property type="match status" value="1"/>
</dbReference>
<dbReference type="GO" id="GO:0003824">
    <property type="term" value="F:catalytic activity"/>
    <property type="evidence" value="ECO:0007669"/>
    <property type="project" value="InterPro"/>
</dbReference>
<dbReference type="GO" id="GO:0051536">
    <property type="term" value="F:iron-sulfur cluster binding"/>
    <property type="evidence" value="ECO:0007669"/>
    <property type="project" value="UniProtKB-KW"/>
</dbReference>
<dbReference type="CDD" id="cd01335">
    <property type="entry name" value="Radical_SAM"/>
    <property type="match status" value="1"/>
</dbReference>
<evidence type="ECO:0000256" key="2">
    <source>
        <dbReference type="ARBA" id="ARBA00022723"/>
    </source>
</evidence>